<name>A0A1G4G435_9BACT</name>
<keyword evidence="3" id="KW-1185">Reference proteome</keyword>
<organism evidence="2 3">
    <name type="scientific">Petrimonas mucosa</name>
    <dbReference type="NCBI Taxonomy" id="1642646"/>
    <lineage>
        <taxon>Bacteria</taxon>
        <taxon>Pseudomonadati</taxon>
        <taxon>Bacteroidota</taxon>
        <taxon>Bacteroidia</taxon>
        <taxon>Bacteroidales</taxon>
        <taxon>Dysgonomonadaceae</taxon>
        <taxon>Petrimonas</taxon>
    </lineage>
</organism>
<dbReference type="Pfam" id="PF14294">
    <property type="entry name" value="DUF4372"/>
    <property type="match status" value="1"/>
</dbReference>
<dbReference type="Proteomes" id="UP000178485">
    <property type="component" value="Chromosome i"/>
</dbReference>
<sequence>MNAGNTVLSQLMVFRSDFQFQRCVDRYRGDFRVRRFTCNDHFLVMSFAQLGDPWKLTYL</sequence>
<dbReference type="AlphaFoldDB" id="A0A1G4G435"/>
<proteinExistence type="predicted"/>
<evidence type="ECO:0000313" key="2">
    <source>
        <dbReference type="EMBL" id="SCM55570.1"/>
    </source>
</evidence>
<evidence type="ECO:0000313" key="3">
    <source>
        <dbReference type="Proteomes" id="UP000178485"/>
    </source>
</evidence>
<dbReference type="RefSeq" id="WP_083373140.1">
    <property type="nucleotide sequence ID" value="NZ_DUQN01000067.1"/>
</dbReference>
<evidence type="ECO:0000259" key="1">
    <source>
        <dbReference type="Pfam" id="PF14294"/>
    </source>
</evidence>
<reference evidence="2 3" key="1">
    <citation type="submission" date="2016-08" db="EMBL/GenBank/DDBJ databases">
        <authorList>
            <person name="Seilhamer J.J."/>
        </authorList>
    </citation>
    <scope>NUCLEOTIDE SEQUENCE [LARGE SCALE GENOMIC DNA]</scope>
    <source>
        <strain evidence="2">ING2-E5A</strain>
    </source>
</reference>
<dbReference type="KEGG" id="pmuc:ING2E5A_0457"/>
<accession>A0A1G4G435</accession>
<protein>
    <submittedName>
        <fullName evidence="2">Transposase, IS4 family</fullName>
    </submittedName>
</protein>
<dbReference type="EMBL" id="LT608328">
    <property type="protein sequence ID" value="SCM55570.1"/>
    <property type="molecule type" value="Genomic_DNA"/>
</dbReference>
<gene>
    <name evidence="2" type="ORF">ING2E5A_0457</name>
</gene>
<feature type="domain" description="DUF4372" evidence="1">
    <location>
        <begin position="4"/>
        <end position="50"/>
    </location>
</feature>
<dbReference type="InterPro" id="IPR025399">
    <property type="entry name" value="DUF4372"/>
</dbReference>